<sequence>MEIIENISEDNILEEIKIKLLGSRKNIIFVEGNKNSLDIKVYEKAYSDF</sequence>
<comment type="caution">
    <text evidence="1">The sequence shown here is derived from an EMBL/GenBank/DDBJ whole genome shotgun (WGS) entry which is preliminary data.</text>
</comment>
<reference evidence="1 2" key="1">
    <citation type="submission" date="2020-05" db="EMBL/GenBank/DDBJ databases">
        <title>Horizontal transmission and recombination maintain forever young bacterial symbiont genomes.</title>
        <authorList>
            <person name="Russell S.L."/>
            <person name="Pepper-Tunick E."/>
            <person name="Svedberg J."/>
            <person name="Byrne A."/>
            <person name="Ruelas Castillo J."/>
            <person name="Vollmers C."/>
            <person name="Beinart R.A."/>
            <person name="Corbett-Detig R."/>
        </authorList>
    </citation>
    <scope>NUCLEOTIDE SEQUENCE [LARGE SCALE GENOMIC DNA]</scope>
    <source>
        <strain evidence="1">455</strain>
    </source>
</reference>
<dbReference type="AlphaFoldDB" id="A0A853F4R4"/>
<evidence type="ECO:0000313" key="1">
    <source>
        <dbReference type="EMBL" id="NYT27230.1"/>
    </source>
</evidence>
<evidence type="ECO:0000313" key="2">
    <source>
        <dbReference type="Proteomes" id="UP000568751"/>
    </source>
</evidence>
<dbReference type="Proteomes" id="UP000568751">
    <property type="component" value="Unassembled WGS sequence"/>
</dbReference>
<accession>A0A853F4R4</accession>
<dbReference type="EMBL" id="JACCHT010000001">
    <property type="protein sequence ID" value="NYT27230.1"/>
    <property type="molecule type" value="Genomic_DNA"/>
</dbReference>
<protein>
    <submittedName>
        <fullName evidence="1">Uncharacterized protein</fullName>
    </submittedName>
</protein>
<gene>
    <name evidence="1" type="ORF">H0A76_04625</name>
</gene>
<name>A0A853F4R4_9GAMM</name>
<organism evidence="1 2">
    <name type="scientific">Candidatus Thiodubiliella endoseptemdiera</name>
    <dbReference type="NCBI Taxonomy" id="2738886"/>
    <lineage>
        <taxon>Bacteria</taxon>
        <taxon>Pseudomonadati</taxon>
        <taxon>Pseudomonadota</taxon>
        <taxon>Gammaproteobacteria</taxon>
        <taxon>Candidatus Pseudothioglobaceae</taxon>
        <taxon>Candidatus Thiodubiliella</taxon>
    </lineage>
</organism>
<proteinExistence type="predicted"/>